<name>A0A1E3QES7_LIPST</name>
<dbReference type="Proteomes" id="UP000094385">
    <property type="component" value="Unassembled WGS sequence"/>
</dbReference>
<sequence length="252" mass="27696">MPPETDTLLASLHELQLSLNEPSTKQQLSASEIVDTELRREDRLRQELEQVRSVNASITAVLDSITVAESNLEKVVATTTNVDSLLNLWMRILSQTEHTQRLIFDPKWEGATKDEHLHQIRLAAIAAQQAQAKAQTEKRAQEMAAATQKRKEAEEQKRKRDAMVQKRIYGNKLGSGKASVSETNSSTTMPMAPNPRSTTMRPTGRPATAKTTGNSGVPTRQRSVLRNANSNAPGARTNVSRTVGARSSNSTS</sequence>
<feature type="region of interest" description="Disordered" evidence="19">
    <location>
        <begin position="134"/>
        <end position="252"/>
    </location>
</feature>
<feature type="compositionally biased region" description="Polar residues" evidence="19">
    <location>
        <begin position="209"/>
        <end position="252"/>
    </location>
</feature>
<keyword evidence="16" id="KW-0137">Centromere</keyword>
<dbReference type="OrthoDB" id="5599235at2759"/>
<evidence type="ECO:0000256" key="8">
    <source>
        <dbReference type="ARBA" id="ARBA00022701"/>
    </source>
</evidence>
<evidence type="ECO:0000313" key="20">
    <source>
        <dbReference type="EMBL" id="ODQ76088.1"/>
    </source>
</evidence>
<dbReference type="GO" id="GO:0072686">
    <property type="term" value="C:mitotic spindle"/>
    <property type="evidence" value="ECO:0007669"/>
    <property type="project" value="InterPro"/>
</dbReference>
<keyword evidence="13" id="KW-0206">Cytoskeleton</keyword>
<evidence type="ECO:0000256" key="7">
    <source>
        <dbReference type="ARBA" id="ARBA00022618"/>
    </source>
</evidence>
<feature type="compositionally biased region" description="Basic and acidic residues" evidence="19">
    <location>
        <begin position="149"/>
        <end position="164"/>
    </location>
</feature>
<dbReference type="Pfam" id="PF08651">
    <property type="entry name" value="DASH_Duo1"/>
    <property type="match status" value="1"/>
</dbReference>
<evidence type="ECO:0000256" key="13">
    <source>
        <dbReference type="ARBA" id="ARBA00023212"/>
    </source>
</evidence>
<keyword evidence="10" id="KW-0159">Chromosome partition</keyword>
<gene>
    <name evidence="20" type="ORF">LIPSTDRAFT_46</name>
</gene>
<evidence type="ECO:0000256" key="14">
    <source>
        <dbReference type="ARBA" id="ARBA00023242"/>
    </source>
</evidence>
<dbReference type="PANTHER" id="PTHR28216:SF1">
    <property type="entry name" value="DASH COMPLEX SUBUNIT DUO1"/>
    <property type="match status" value="1"/>
</dbReference>
<keyword evidence="21" id="KW-1185">Reference proteome</keyword>
<dbReference type="GO" id="GO:0005874">
    <property type="term" value="C:microtubule"/>
    <property type="evidence" value="ECO:0007669"/>
    <property type="project" value="UniProtKB-KW"/>
</dbReference>
<evidence type="ECO:0000256" key="17">
    <source>
        <dbReference type="ARBA" id="ARBA00044152"/>
    </source>
</evidence>
<evidence type="ECO:0000256" key="9">
    <source>
        <dbReference type="ARBA" id="ARBA00022776"/>
    </source>
</evidence>
<comment type="subcellular location">
    <subcellularLocation>
        <location evidence="3">Chromosome</location>
        <location evidence="3">Centromere</location>
        <location evidence="3">Kinetochore</location>
    </subcellularLocation>
    <subcellularLocation>
        <location evidence="2">Cytoplasm</location>
        <location evidence="2">Cytoskeleton</location>
        <location evidence="2">Spindle</location>
    </subcellularLocation>
    <subcellularLocation>
        <location evidence="1">Nucleus</location>
    </subcellularLocation>
</comment>
<evidence type="ECO:0000256" key="19">
    <source>
        <dbReference type="SAM" id="MobiDB-lite"/>
    </source>
</evidence>
<keyword evidence="5" id="KW-0158">Chromosome</keyword>
<organism evidence="20 21">
    <name type="scientific">Lipomyces starkeyi NRRL Y-11557</name>
    <dbReference type="NCBI Taxonomy" id="675824"/>
    <lineage>
        <taxon>Eukaryota</taxon>
        <taxon>Fungi</taxon>
        <taxon>Dikarya</taxon>
        <taxon>Ascomycota</taxon>
        <taxon>Saccharomycotina</taxon>
        <taxon>Lipomycetes</taxon>
        <taxon>Lipomycetales</taxon>
        <taxon>Lipomycetaceae</taxon>
        <taxon>Lipomyces</taxon>
    </lineage>
</organism>
<keyword evidence="14" id="KW-0539">Nucleus</keyword>
<dbReference type="InterPro" id="IPR013960">
    <property type="entry name" value="DASH_Duo1"/>
</dbReference>
<accession>A0A1E3QES7</accession>
<keyword evidence="15" id="KW-0131">Cell cycle</keyword>
<keyword evidence="7" id="KW-0132">Cell division</keyword>
<evidence type="ECO:0000256" key="3">
    <source>
        <dbReference type="ARBA" id="ARBA00004629"/>
    </source>
</evidence>
<evidence type="ECO:0000256" key="18">
    <source>
        <dbReference type="ARBA" id="ARBA00044358"/>
    </source>
</evidence>
<keyword evidence="6" id="KW-0963">Cytoplasm</keyword>
<keyword evidence="12" id="KW-0175">Coiled coil</keyword>
<evidence type="ECO:0000256" key="5">
    <source>
        <dbReference type="ARBA" id="ARBA00022454"/>
    </source>
</evidence>
<dbReference type="GO" id="GO:0051301">
    <property type="term" value="P:cell division"/>
    <property type="evidence" value="ECO:0007669"/>
    <property type="project" value="UniProtKB-KW"/>
</dbReference>
<evidence type="ECO:0000256" key="15">
    <source>
        <dbReference type="ARBA" id="ARBA00023306"/>
    </source>
</evidence>
<dbReference type="GO" id="GO:0042729">
    <property type="term" value="C:DASH complex"/>
    <property type="evidence" value="ECO:0007669"/>
    <property type="project" value="InterPro"/>
</dbReference>
<evidence type="ECO:0000256" key="16">
    <source>
        <dbReference type="ARBA" id="ARBA00023328"/>
    </source>
</evidence>
<proteinExistence type="inferred from homology"/>
<comment type="similarity">
    <text evidence="4">Belongs to the DASH complex DUO1 family.</text>
</comment>
<dbReference type="GO" id="GO:0000278">
    <property type="term" value="P:mitotic cell cycle"/>
    <property type="evidence" value="ECO:0007669"/>
    <property type="project" value="InterPro"/>
</dbReference>
<keyword evidence="11" id="KW-0995">Kinetochore</keyword>
<evidence type="ECO:0000256" key="12">
    <source>
        <dbReference type="ARBA" id="ARBA00023054"/>
    </source>
</evidence>
<evidence type="ECO:0000256" key="11">
    <source>
        <dbReference type="ARBA" id="ARBA00022838"/>
    </source>
</evidence>
<evidence type="ECO:0000313" key="21">
    <source>
        <dbReference type="Proteomes" id="UP000094385"/>
    </source>
</evidence>
<protein>
    <recommendedName>
        <fullName evidence="17">DASH complex subunit DUO1</fullName>
    </recommendedName>
    <alternativeName>
        <fullName evidence="18">Outer kinetochore protein DUO1</fullName>
    </alternativeName>
</protein>
<evidence type="ECO:0000256" key="6">
    <source>
        <dbReference type="ARBA" id="ARBA00022490"/>
    </source>
</evidence>
<dbReference type="STRING" id="675824.A0A1E3QES7"/>
<evidence type="ECO:0000256" key="10">
    <source>
        <dbReference type="ARBA" id="ARBA00022829"/>
    </source>
</evidence>
<dbReference type="AlphaFoldDB" id="A0A1E3QES7"/>
<evidence type="ECO:0000256" key="1">
    <source>
        <dbReference type="ARBA" id="ARBA00004123"/>
    </source>
</evidence>
<keyword evidence="9" id="KW-0498">Mitosis</keyword>
<dbReference type="PANTHER" id="PTHR28216">
    <property type="entry name" value="DASH COMPLEX SUBUNIT DUO1"/>
    <property type="match status" value="1"/>
</dbReference>
<keyword evidence="8" id="KW-0493">Microtubule</keyword>
<reference evidence="20 21" key="1">
    <citation type="journal article" date="2016" name="Proc. Natl. Acad. Sci. U.S.A.">
        <title>Comparative genomics of biotechnologically important yeasts.</title>
        <authorList>
            <person name="Riley R."/>
            <person name="Haridas S."/>
            <person name="Wolfe K.H."/>
            <person name="Lopes M.R."/>
            <person name="Hittinger C.T."/>
            <person name="Goeker M."/>
            <person name="Salamov A.A."/>
            <person name="Wisecaver J.H."/>
            <person name="Long T.M."/>
            <person name="Calvey C.H."/>
            <person name="Aerts A.L."/>
            <person name="Barry K.W."/>
            <person name="Choi C."/>
            <person name="Clum A."/>
            <person name="Coughlan A.Y."/>
            <person name="Deshpande S."/>
            <person name="Douglass A.P."/>
            <person name="Hanson S.J."/>
            <person name="Klenk H.-P."/>
            <person name="LaButti K.M."/>
            <person name="Lapidus A."/>
            <person name="Lindquist E.A."/>
            <person name="Lipzen A.M."/>
            <person name="Meier-Kolthoff J.P."/>
            <person name="Ohm R.A."/>
            <person name="Otillar R.P."/>
            <person name="Pangilinan J.L."/>
            <person name="Peng Y."/>
            <person name="Rokas A."/>
            <person name="Rosa C.A."/>
            <person name="Scheuner C."/>
            <person name="Sibirny A.A."/>
            <person name="Slot J.C."/>
            <person name="Stielow J.B."/>
            <person name="Sun H."/>
            <person name="Kurtzman C.P."/>
            <person name="Blackwell M."/>
            <person name="Grigoriev I.V."/>
            <person name="Jeffries T.W."/>
        </authorList>
    </citation>
    <scope>NUCLEOTIDE SEQUENCE [LARGE SCALE GENOMIC DNA]</scope>
    <source>
        <strain evidence="20 21">NRRL Y-11557</strain>
    </source>
</reference>
<dbReference type="GO" id="GO:0007059">
    <property type="term" value="P:chromosome segregation"/>
    <property type="evidence" value="ECO:0007669"/>
    <property type="project" value="UniProtKB-KW"/>
</dbReference>
<evidence type="ECO:0000256" key="2">
    <source>
        <dbReference type="ARBA" id="ARBA00004186"/>
    </source>
</evidence>
<evidence type="ECO:0000256" key="4">
    <source>
        <dbReference type="ARBA" id="ARBA00005366"/>
    </source>
</evidence>
<dbReference type="EMBL" id="KV454289">
    <property type="protein sequence ID" value="ODQ76088.1"/>
    <property type="molecule type" value="Genomic_DNA"/>
</dbReference>
<feature type="compositionally biased region" description="Polar residues" evidence="19">
    <location>
        <begin position="178"/>
        <end position="201"/>
    </location>
</feature>